<dbReference type="NCBIfam" id="TIGR00234">
    <property type="entry name" value="tyrS"/>
    <property type="match status" value="1"/>
</dbReference>
<evidence type="ECO:0000256" key="13">
    <source>
        <dbReference type="SAM" id="MobiDB-lite"/>
    </source>
</evidence>
<evidence type="ECO:0000256" key="2">
    <source>
        <dbReference type="ARBA" id="ARBA00004496"/>
    </source>
</evidence>
<gene>
    <name evidence="14" type="ORF">KHLLAP_LOCUS5799</name>
</gene>
<dbReference type="InterPro" id="IPR002305">
    <property type="entry name" value="aa-tRNA-synth_Ic"/>
</dbReference>
<dbReference type="SUPFAM" id="SSF52374">
    <property type="entry name" value="Nucleotidylyl transferase"/>
    <property type="match status" value="1"/>
</dbReference>
<keyword evidence="9 12" id="KW-0030">Aminoacyl-tRNA synthetase</keyword>
<proteinExistence type="inferred from homology"/>
<keyword evidence="4" id="KW-0963">Cytoplasm</keyword>
<dbReference type="InterPro" id="IPR023617">
    <property type="entry name" value="Tyr-tRNA-ligase_arc/euk-type"/>
</dbReference>
<keyword evidence="7 12" id="KW-0067">ATP-binding</keyword>
<sequence length="394" mass="43817">MTAPERLALIQVNLAEFINPEIVQKALDEGRNPKVYWGQQLPRHSDPSRTATTGRPHTGYFPAAIKIAQLLAAGCEVTILLADIHAFLDNLKAPIELVEQRVAYYRFIIRSILEAVGVSLDKLKFVTGSSYQKSPEYIMDIYKLTSLISEHDAKRAGAEIVKQSDNAPLSGLLYPILQVLDEQYLDVDAQLGGVDQRKLFIAAKEWLPKIGYKERAHLINGMVPGLNGGKMSSSDLDSKIDLLDPPESVTKKIRKAVAVPKVTEDNGLLSFVEFVLLPAAALNGRREFVVGRTRDELEPLVYSSIDKIHEDYKNDVLTPQLLKPAVSQALNKLLAPIQTKYQESKEWQEITLKAYPPVEKPKKEKKVKNKGTGYPGSKDQPISDRTKPEPSEAA</sequence>
<comment type="similarity">
    <text evidence="3 12">Belongs to the class-I aminoacyl-tRNA synthetase family.</text>
</comment>
<dbReference type="GO" id="GO:0005524">
    <property type="term" value="F:ATP binding"/>
    <property type="evidence" value="ECO:0007669"/>
    <property type="project" value="UniProtKB-KW"/>
</dbReference>
<dbReference type="EC" id="6.1.1.1" evidence="12"/>
<dbReference type="PRINTS" id="PR01040">
    <property type="entry name" value="TRNASYNTHTYR"/>
</dbReference>
<evidence type="ECO:0000256" key="7">
    <source>
        <dbReference type="ARBA" id="ARBA00022840"/>
    </source>
</evidence>
<evidence type="ECO:0000256" key="4">
    <source>
        <dbReference type="ARBA" id="ARBA00022490"/>
    </source>
</evidence>
<dbReference type="Pfam" id="PF00579">
    <property type="entry name" value="tRNA-synt_1b"/>
    <property type="match status" value="1"/>
</dbReference>
<evidence type="ECO:0000256" key="6">
    <source>
        <dbReference type="ARBA" id="ARBA00022741"/>
    </source>
</evidence>
<dbReference type="FunFam" id="3.40.50.620:FF:000040">
    <property type="entry name" value="Tyrosine--tRNA ligase"/>
    <property type="match status" value="1"/>
</dbReference>
<dbReference type="EMBL" id="CAUWAG010000007">
    <property type="protein sequence ID" value="CAJ2505331.1"/>
    <property type="molecule type" value="Genomic_DNA"/>
</dbReference>
<accession>A0AAI8VIP2</accession>
<organism evidence="14 15">
    <name type="scientific">Anthostomella pinea</name>
    <dbReference type="NCBI Taxonomy" id="933095"/>
    <lineage>
        <taxon>Eukaryota</taxon>
        <taxon>Fungi</taxon>
        <taxon>Dikarya</taxon>
        <taxon>Ascomycota</taxon>
        <taxon>Pezizomycotina</taxon>
        <taxon>Sordariomycetes</taxon>
        <taxon>Xylariomycetidae</taxon>
        <taxon>Xylariales</taxon>
        <taxon>Xylariaceae</taxon>
        <taxon>Anthostomella</taxon>
    </lineage>
</organism>
<keyword evidence="5 12" id="KW-0436">Ligase</keyword>
<keyword evidence="15" id="KW-1185">Reference proteome</keyword>
<dbReference type="InterPro" id="IPR002307">
    <property type="entry name" value="Tyr-tRNA-ligase"/>
</dbReference>
<keyword evidence="10" id="KW-0539">Nucleus</keyword>
<feature type="region of interest" description="Disordered" evidence="13">
    <location>
        <begin position="352"/>
        <end position="394"/>
    </location>
</feature>
<comment type="caution">
    <text evidence="14">The sequence shown here is derived from an EMBL/GenBank/DDBJ whole genome shotgun (WGS) entry which is preliminary data.</text>
</comment>
<dbReference type="PANTHER" id="PTHR46264:SF4">
    <property type="entry name" value="TYROSINE--TRNA LIGASE, CYTOPLASMIC"/>
    <property type="match status" value="1"/>
</dbReference>
<comment type="subcellular location">
    <subcellularLocation>
        <location evidence="2">Cytoplasm</location>
    </subcellularLocation>
    <subcellularLocation>
        <location evidence="1">Nucleus</location>
    </subcellularLocation>
</comment>
<comment type="catalytic activity">
    <reaction evidence="11 12">
        <text>tRNA(Tyr) + L-tyrosine + ATP = L-tyrosyl-tRNA(Tyr) + AMP + diphosphate + H(+)</text>
        <dbReference type="Rhea" id="RHEA:10220"/>
        <dbReference type="Rhea" id="RHEA-COMP:9706"/>
        <dbReference type="Rhea" id="RHEA-COMP:9707"/>
        <dbReference type="ChEBI" id="CHEBI:15378"/>
        <dbReference type="ChEBI" id="CHEBI:30616"/>
        <dbReference type="ChEBI" id="CHEBI:33019"/>
        <dbReference type="ChEBI" id="CHEBI:58315"/>
        <dbReference type="ChEBI" id="CHEBI:78442"/>
        <dbReference type="ChEBI" id="CHEBI:78536"/>
        <dbReference type="ChEBI" id="CHEBI:456215"/>
        <dbReference type="EC" id="6.1.1.1"/>
    </reaction>
</comment>
<evidence type="ECO:0000256" key="5">
    <source>
        <dbReference type="ARBA" id="ARBA00022598"/>
    </source>
</evidence>
<dbReference type="PANTHER" id="PTHR46264">
    <property type="entry name" value="TYROSINE-TRNA LIGASE"/>
    <property type="match status" value="1"/>
</dbReference>
<evidence type="ECO:0000313" key="15">
    <source>
        <dbReference type="Proteomes" id="UP001295740"/>
    </source>
</evidence>
<dbReference type="GO" id="GO:0004831">
    <property type="term" value="F:tyrosine-tRNA ligase activity"/>
    <property type="evidence" value="ECO:0007669"/>
    <property type="project" value="UniProtKB-EC"/>
</dbReference>
<evidence type="ECO:0000256" key="9">
    <source>
        <dbReference type="ARBA" id="ARBA00023146"/>
    </source>
</evidence>
<name>A0AAI8VIP2_9PEZI</name>
<evidence type="ECO:0000256" key="10">
    <source>
        <dbReference type="ARBA" id="ARBA00023242"/>
    </source>
</evidence>
<dbReference type="FunFam" id="1.10.240.10:FF:000004">
    <property type="entry name" value="Tyrosine--tRNA ligase"/>
    <property type="match status" value="1"/>
</dbReference>
<evidence type="ECO:0000256" key="11">
    <source>
        <dbReference type="ARBA" id="ARBA00048248"/>
    </source>
</evidence>
<keyword evidence="8 12" id="KW-0648">Protein biosynthesis</keyword>
<dbReference type="PIRSF" id="PIRSF006588">
    <property type="entry name" value="TyrRS_arch_euk"/>
    <property type="match status" value="1"/>
</dbReference>
<dbReference type="Gene3D" id="3.40.50.620">
    <property type="entry name" value="HUPs"/>
    <property type="match status" value="1"/>
</dbReference>
<keyword evidence="6 12" id="KW-0547">Nucleotide-binding</keyword>
<dbReference type="GO" id="GO:0005634">
    <property type="term" value="C:nucleus"/>
    <property type="evidence" value="ECO:0007669"/>
    <property type="project" value="UniProtKB-SubCell"/>
</dbReference>
<feature type="compositionally biased region" description="Basic and acidic residues" evidence="13">
    <location>
        <begin position="381"/>
        <end position="394"/>
    </location>
</feature>
<protein>
    <recommendedName>
        <fullName evidence="12">Tyrosine--tRNA ligase</fullName>
        <ecNumber evidence="12">6.1.1.1</ecNumber>
    </recommendedName>
    <alternativeName>
        <fullName evidence="12">Tyrosyl-tRNA synthetase</fullName>
    </alternativeName>
</protein>
<evidence type="ECO:0000313" key="14">
    <source>
        <dbReference type="EMBL" id="CAJ2505331.1"/>
    </source>
</evidence>
<dbReference type="Gene3D" id="1.10.240.10">
    <property type="entry name" value="Tyrosyl-Transfer RNA Synthetase"/>
    <property type="match status" value="1"/>
</dbReference>
<reference evidence="14" key="1">
    <citation type="submission" date="2023-10" db="EMBL/GenBank/DDBJ databases">
        <authorList>
            <person name="Hackl T."/>
        </authorList>
    </citation>
    <scope>NUCLEOTIDE SEQUENCE</scope>
</reference>
<dbReference type="InterPro" id="IPR014729">
    <property type="entry name" value="Rossmann-like_a/b/a_fold"/>
</dbReference>
<dbReference type="GO" id="GO:0005737">
    <property type="term" value="C:cytoplasm"/>
    <property type="evidence" value="ECO:0007669"/>
    <property type="project" value="UniProtKB-SubCell"/>
</dbReference>
<evidence type="ECO:0000256" key="1">
    <source>
        <dbReference type="ARBA" id="ARBA00004123"/>
    </source>
</evidence>
<evidence type="ECO:0000256" key="3">
    <source>
        <dbReference type="ARBA" id="ARBA00005594"/>
    </source>
</evidence>
<dbReference type="Proteomes" id="UP001295740">
    <property type="component" value="Unassembled WGS sequence"/>
</dbReference>
<dbReference type="NCBIfam" id="NF006330">
    <property type="entry name" value="PRK08560.1"/>
    <property type="match status" value="1"/>
</dbReference>
<dbReference type="GO" id="GO:0006437">
    <property type="term" value="P:tyrosyl-tRNA aminoacylation"/>
    <property type="evidence" value="ECO:0007669"/>
    <property type="project" value="InterPro"/>
</dbReference>
<evidence type="ECO:0000256" key="8">
    <source>
        <dbReference type="ARBA" id="ARBA00022917"/>
    </source>
</evidence>
<dbReference type="InterPro" id="IPR050489">
    <property type="entry name" value="Tyr-tRNA_synthase"/>
</dbReference>
<dbReference type="AlphaFoldDB" id="A0AAI8VIP2"/>
<evidence type="ECO:0000256" key="12">
    <source>
        <dbReference type="RuleBase" id="RU361234"/>
    </source>
</evidence>